<reference evidence="1 2" key="1">
    <citation type="journal article" date="2019" name="Nat. Ecol. Evol.">
        <title>Megaphylogeny resolves global patterns of mushroom evolution.</title>
        <authorList>
            <person name="Varga T."/>
            <person name="Krizsan K."/>
            <person name="Foldi C."/>
            <person name="Dima B."/>
            <person name="Sanchez-Garcia M."/>
            <person name="Sanchez-Ramirez S."/>
            <person name="Szollosi G.J."/>
            <person name="Szarkandi J.G."/>
            <person name="Papp V."/>
            <person name="Albert L."/>
            <person name="Andreopoulos W."/>
            <person name="Angelini C."/>
            <person name="Antonin V."/>
            <person name="Barry K.W."/>
            <person name="Bougher N.L."/>
            <person name="Buchanan P."/>
            <person name="Buyck B."/>
            <person name="Bense V."/>
            <person name="Catcheside P."/>
            <person name="Chovatia M."/>
            <person name="Cooper J."/>
            <person name="Damon W."/>
            <person name="Desjardin D."/>
            <person name="Finy P."/>
            <person name="Geml J."/>
            <person name="Haridas S."/>
            <person name="Hughes K."/>
            <person name="Justo A."/>
            <person name="Karasinski D."/>
            <person name="Kautmanova I."/>
            <person name="Kiss B."/>
            <person name="Kocsube S."/>
            <person name="Kotiranta H."/>
            <person name="LaButti K.M."/>
            <person name="Lechner B.E."/>
            <person name="Liimatainen K."/>
            <person name="Lipzen A."/>
            <person name="Lukacs Z."/>
            <person name="Mihaltcheva S."/>
            <person name="Morgado L.N."/>
            <person name="Niskanen T."/>
            <person name="Noordeloos M.E."/>
            <person name="Ohm R.A."/>
            <person name="Ortiz-Santana B."/>
            <person name="Ovrebo C."/>
            <person name="Racz N."/>
            <person name="Riley R."/>
            <person name="Savchenko A."/>
            <person name="Shiryaev A."/>
            <person name="Soop K."/>
            <person name="Spirin V."/>
            <person name="Szebenyi C."/>
            <person name="Tomsovsky M."/>
            <person name="Tulloss R.E."/>
            <person name="Uehling J."/>
            <person name="Grigoriev I.V."/>
            <person name="Vagvolgyi C."/>
            <person name="Papp T."/>
            <person name="Martin F.M."/>
            <person name="Miettinen O."/>
            <person name="Hibbett D.S."/>
            <person name="Nagy L.G."/>
        </authorList>
    </citation>
    <scope>NUCLEOTIDE SEQUENCE [LARGE SCALE GENOMIC DNA]</scope>
    <source>
        <strain evidence="1 2">NL-1719</strain>
    </source>
</reference>
<proteinExistence type="predicted"/>
<keyword evidence="2" id="KW-1185">Reference proteome</keyword>
<gene>
    <name evidence="1" type="ORF">BDN72DRAFT_899705</name>
</gene>
<evidence type="ECO:0000313" key="1">
    <source>
        <dbReference type="EMBL" id="TFK66607.1"/>
    </source>
</evidence>
<dbReference type="Proteomes" id="UP000308600">
    <property type="component" value="Unassembled WGS sequence"/>
</dbReference>
<protein>
    <submittedName>
        <fullName evidence="1">Uncharacterized protein</fullName>
    </submittedName>
</protein>
<evidence type="ECO:0000313" key="2">
    <source>
        <dbReference type="Proteomes" id="UP000308600"/>
    </source>
</evidence>
<name>A0ACD3ANX1_9AGAR</name>
<dbReference type="EMBL" id="ML208400">
    <property type="protein sequence ID" value="TFK66607.1"/>
    <property type="molecule type" value="Genomic_DNA"/>
</dbReference>
<sequence length="664" mass="70824">MQNTNSDQAAPSSSSSTPNPTPTPNPTSTPNSTNLLATLLQLIISMALSRRTLSKPQVDEGEEDVSTTPISTTPSSVVQEGGEPEEGDADVNEENALNSSVDDGETQSGLDGSNAFKPDGDVASSADPGQNDLENGIPTEKPVQSEHSTASPVSIPTNKMISSCSSSLYLPCIPLPTTSSPSLGQLALPNPHPLPTVLYAFENDSESQTELESVAAAAPILPTVSRFPSPDPRLYAFDEVQETDELVEVESSPGDNAPTTTTTLISLDSPTSPSRSSDGSNSNMDLSLMSDCSTVGSDDTEVDELVDIQLSNSAPVVASGDRIIANFEEMGIHPAGGGGQRSDIEKEGPFGGGLGILGVARKKESQIVFLRENDPRAFGRDVGNRRVSELRRQDPWVSESGRWDESLSGGRQTFRKNGIAVDNEAYRASWNWKRDIRRSVILEEDEHVGEEPVETVSEEALGAVLAAYDSDEVLGGYHVNELTPILEGEGEREEEMVEEEESTSGSSYSDEGEPEGVEAELLMARPPTPYSKGSGRRQRRDQRHHSSFIPGHPENQQQLPPPRRSFTPNPHSRGCIPGVRSKAQSKENVGSLSCSSSSSSSASSGARHPGSRQAMGEVRIGKVPGVHVEREKGFLDATISSRRKMQNSGLGLGSGGGIARVWRV</sequence>
<accession>A0ACD3ANX1</accession>
<organism evidence="1 2">
    <name type="scientific">Pluteus cervinus</name>
    <dbReference type="NCBI Taxonomy" id="181527"/>
    <lineage>
        <taxon>Eukaryota</taxon>
        <taxon>Fungi</taxon>
        <taxon>Dikarya</taxon>
        <taxon>Basidiomycota</taxon>
        <taxon>Agaricomycotina</taxon>
        <taxon>Agaricomycetes</taxon>
        <taxon>Agaricomycetidae</taxon>
        <taxon>Agaricales</taxon>
        <taxon>Pluteineae</taxon>
        <taxon>Pluteaceae</taxon>
        <taxon>Pluteus</taxon>
    </lineage>
</organism>